<feature type="transmembrane region" description="Helical" evidence="7">
    <location>
        <begin position="119"/>
        <end position="142"/>
    </location>
</feature>
<keyword evidence="6 7" id="KW-0472">Membrane</keyword>
<dbReference type="InterPro" id="IPR020846">
    <property type="entry name" value="MFS_dom"/>
</dbReference>
<evidence type="ECO:0000256" key="2">
    <source>
        <dbReference type="ARBA" id="ARBA00007520"/>
    </source>
</evidence>
<evidence type="ECO:0000256" key="5">
    <source>
        <dbReference type="ARBA" id="ARBA00022989"/>
    </source>
</evidence>
<evidence type="ECO:0000256" key="3">
    <source>
        <dbReference type="ARBA" id="ARBA00022448"/>
    </source>
</evidence>
<sequence length="440" mass="46218">MNEPASPTQEATVETNKRSPLIFIFLTVFIDLLSVGIVVPLLPYYVKLIEQADTSWITSNRALIVGALAASYALFQFLFSPVLGALSDRFGRRPVLLISLAGTGISYIIFGIADQLLPLGIGVVLSVLFFARIMDGITGANISTAQAYIADVTKPEDRAKGLGLIGAAFGMGFMLGPAIGGLLSTISLSTPAFVAAALTFANVIFGFFRLPESLPVERRTQVPFRKMNPISRLQGVVQNTDIRPLLLGALLVNFAFAGLQNNFAVFSDIRFGLGPTENAFMFAFIGLMAVLMQGFLLRKLLPRFGEPRLAVMGLGLMTFGFAMIAAAPAAWMLYPALGVLAAGSGMATPSITSMISRSVAPEAQGSILGGVQSFNSLMMVAGPLFAGTIFDLIGPAAPYVSGALIVSAAGAVITNAVRSQLAAPPQPAPLAPALEAEQPV</sequence>
<dbReference type="GO" id="GO:0005886">
    <property type="term" value="C:plasma membrane"/>
    <property type="evidence" value="ECO:0007669"/>
    <property type="project" value="UniProtKB-SubCell"/>
</dbReference>
<gene>
    <name evidence="9" type="ORF">OSCT_2816</name>
</gene>
<feature type="transmembrane region" description="Helical" evidence="7">
    <location>
        <begin position="192"/>
        <end position="210"/>
    </location>
</feature>
<dbReference type="Pfam" id="PF07690">
    <property type="entry name" value="MFS_1"/>
    <property type="match status" value="1"/>
</dbReference>
<dbReference type="InterPro" id="IPR005829">
    <property type="entry name" value="Sugar_transporter_CS"/>
</dbReference>
<reference evidence="9 10" key="1">
    <citation type="journal article" date="2011" name="J. Bacteriol.">
        <title>Draft genome sequence of the anoxygenic filamentous phototrophic bacterium Oscillochloris trichoides subsp. DG-6.</title>
        <authorList>
            <person name="Kuznetsov B.B."/>
            <person name="Ivanovsky R.N."/>
            <person name="Keppen O.I."/>
            <person name="Sukhacheva M.V."/>
            <person name="Bumazhkin B.K."/>
            <person name="Patutina E.O."/>
            <person name="Beletsky A.V."/>
            <person name="Mardanov A.V."/>
            <person name="Baslerov R.V."/>
            <person name="Panteleeva A.N."/>
            <person name="Kolganova T.V."/>
            <person name="Ravin N.V."/>
            <person name="Skryabin K.G."/>
        </authorList>
    </citation>
    <scope>NUCLEOTIDE SEQUENCE [LARGE SCALE GENOMIC DNA]</scope>
    <source>
        <strain evidence="9 10">DG-6</strain>
    </source>
</reference>
<dbReference type="InterPro" id="IPR001958">
    <property type="entry name" value="Tet-R_TetA/multi-R_MdtG-like"/>
</dbReference>
<dbReference type="STRING" id="765420.OSCT_2816"/>
<dbReference type="PANTHER" id="PTHR23504:SF15">
    <property type="entry name" value="MAJOR FACILITATOR SUPERFAMILY (MFS) PROFILE DOMAIN-CONTAINING PROTEIN"/>
    <property type="match status" value="1"/>
</dbReference>
<evidence type="ECO:0000259" key="8">
    <source>
        <dbReference type="PROSITE" id="PS50850"/>
    </source>
</evidence>
<dbReference type="PROSITE" id="PS00216">
    <property type="entry name" value="SUGAR_TRANSPORT_1"/>
    <property type="match status" value="1"/>
</dbReference>
<feature type="transmembrane region" description="Helical" evidence="7">
    <location>
        <begin position="242"/>
        <end position="259"/>
    </location>
</feature>
<feature type="transmembrane region" description="Helical" evidence="7">
    <location>
        <begin position="162"/>
        <end position="186"/>
    </location>
</feature>
<evidence type="ECO:0000256" key="7">
    <source>
        <dbReference type="SAM" id="Phobius"/>
    </source>
</evidence>
<dbReference type="OrthoDB" id="9793283at2"/>
<comment type="similarity">
    <text evidence="2">Belongs to the major facilitator superfamily. TCR/Tet family.</text>
</comment>
<keyword evidence="10" id="KW-1185">Reference proteome</keyword>
<dbReference type="HOGENOM" id="CLU_001265_10_11_0"/>
<dbReference type="GO" id="GO:0022857">
    <property type="term" value="F:transmembrane transporter activity"/>
    <property type="evidence" value="ECO:0007669"/>
    <property type="project" value="InterPro"/>
</dbReference>
<evidence type="ECO:0000313" key="9">
    <source>
        <dbReference type="EMBL" id="EFO79314.1"/>
    </source>
</evidence>
<feature type="transmembrane region" description="Helical" evidence="7">
    <location>
        <begin position="309"/>
        <end position="327"/>
    </location>
</feature>
<feature type="transmembrane region" description="Helical" evidence="7">
    <location>
        <begin position="62"/>
        <end position="83"/>
    </location>
</feature>
<dbReference type="EMBL" id="ADVR01000117">
    <property type="protein sequence ID" value="EFO79314.1"/>
    <property type="molecule type" value="Genomic_DNA"/>
</dbReference>
<organism evidence="9 10">
    <name type="scientific">Oscillochloris trichoides DG-6</name>
    <dbReference type="NCBI Taxonomy" id="765420"/>
    <lineage>
        <taxon>Bacteria</taxon>
        <taxon>Bacillati</taxon>
        <taxon>Chloroflexota</taxon>
        <taxon>Chloroflexia</taxon>
        <taxon>Chloroflexales</taxon>
        <taxon>Chloroflexineae</taxon>
        <taxon>Oscillochloridaceae</taxon>
        <taxon>Oscillochloris</taxon>
    </lineage>
</organism>
<feature type="transmembrane region" description="Helical" evidence="7">
    <location>
        <begin position="279"/>
        <end position="297"/>
    </location>
</feature>
<dbReference type="PANTHER" id="PTHR23504">
    <property type="entry name" value="MAJOR FACILITATOR SUPERFAMILY DOMAIN-CONTAINING PROTEIN 10"/>
    <property type="match status" value="1"/>
</dbReference>
<dbReference type="Proteomes" id="UP000054010">
    <property type="component" value="Unassembled WGS sequence"/>
</dbReference>
<keyword evidence="5 7" id="KW-1133">Transmembrane helix</keyword>
<evidence type="ECO:0000256" key="6">
    <source>
        <dbReference type="ARBA" id="ARBA00023136"/>
    </source>
</evidence>
<proteinExistence type="inferred from homology"/>
<comment type="subcellular location">
    <subcellularLocation>
        <location evidence="1">Cell membrane</location>
        <topology evidence="1">Multi-pass membrane protein</topology>
    </subcellularLocation>
</comment>
<dbReference type="PROSITE" id="PS50850">
    <property type="entry name" value="MFS"/>
    <property type="match status" value="1"/>
</dbReference>
<dbReference type="eggNOG" id="COG2814">
    <property type="taxonomic scope" value="Bacteria"/>
</dbReference>
<keyword evidence="3" id="KW-0813">Transport</keyword>
<evidence type="ECO:0000313" key="10">
    <source>
        <dbReference type="Proteomes" id="UP000054010"/>
    </source>
</evidence>
<feature type="transmembrane region" description="Helical" evidence="7">
    <location>
        <begin position="95"/>
        <end position="113"/>
    </location>
</feature>
<protein>
    <submittedName>
        <fullName evidence="9">Major facilitator superfamily MFS_1</fullName>
    </submittedName>
</protein>
<dbReference type="PRINTS" id="PR01035">
    <property type="entry name" value="TCRTETA"/>
</dbReference>
<feature type="transmembrane region" description="Helical" evidence="7">
    <location>
        <begin position="21"/>
        <end position="42"/>
    </location>
</feature>
<dbReference type="InterPro" id="IPR036259">
    <property type="entry name" value="MFS_trans_sf"/>
</dbReference>
<name>E1IHL5_9CHLR</name>
<dbReference type="SUPFAM" id="SSF103473">
    <property type="entry name" value="MFS general substrate transporter"/>
    <property type="match status" value="1"/>
</dbReference>
<evidence type="ECO:0000256" key="1">
    <source>
        <dbReference type="ARBA" id="ARBA00004651"/>
    </source>
</evidence>
<feature type="domain" description="Major facilitator superfamily (MFS) profile" evidence="8">
    <location>
        <begin position="20"/>
        <end position="420"/>
    </location>
</feature>
<dbReference type="Gene3D" id="1.20.1250.20">
    <property type="entry name" value="MFS general substrate transporter like domains"/>
    <property type="match status" value="1"/>
</dbReference>
<dbReference type="InterPro" id="IPR011701">
    <property type="entry name" value="MFS"/>
</dbReference>
<dbReference type="AlphaFoldDB" id="E1IHL5"/>
<accession>E1IHL5</accession>
<comment type="caution">
    <text evidence="9">The sequence shown here is derived from an EMBL/GenBank/DDBJ whole genome shotgun (WGS) entry which is preliminary data.</text>
</comment>
<evidence type="ECO:0000256" key="4">
    <source>
        <dbReference type="ARBA" id="ARBA00022692"/>
    </source>
</evidence>
<keyword evidence="4 7" id="KW-0812">Transmembrane</keyword>